<dbReference type="AlphaFoldDB" id="A0A174F8A3"/>
<accession>A0A174F8A3</accession>
<dbReference type="Proteomes" id="UP000095679">
    <property type="component" value="Unassembled WGS sequence"/>
</dbReference>
<dbReference type="EMBL" id="CYZL01000014">
    <property type="protein sequence ID" value="CUO44909.1"/>
    <property type="molecule type" value="Genomic_DNA"/>
</dbReference>
<evidence type="ECO:0000313" key="2">
    <source>
        <dbReference type="EMBL" id="CUO44909.1"/>
    </source>
</evidence>
<reference evidence="2 3" key="1">
    <citation type="submission" date="2015-09" db="EMBL/GenBank/DDBJ databases">
        <authorList>
            <consortium name="Pathogen Informatics"/>
        </authorList>
    </citation>
    <scope>NUCLEOTIDE SEQUENCE [LARGE SCALE GENOMIC DNA]</scope>
    <source>
        <strain evidence="2 3">2789STDY5834835</strain>
    </source>
</reference>
<gene>
    <name evidence="2" type="ORF">ERS852450_01826</name>
</gene>
<dbReference type="RefSeq" id="WP_005343655.1">
    <property type="nucleotide sequence ID" value="NZ_BLYK01000005.1"/>
</dbReference>
<name>A0A174F8A3_9FIRM</name>
<evidence type="ECO:0000313" key="3">
    <source>
        <dbReference type="Proteomes" id="UP000095679"/>
    </source>
</evidence>
<dbReference type="PANTHER" id="PTHR34825">
    <property type="entry name" value="CONSERVED PROTEIN, WITH A WEAK D-GALACTARATE DEHYDRATASE/ALTRONATE HYDROLASE DOMAIN"/>
    <property type="match status" value="1"/>
</dbReference>
<feature type="domain" description="AAA-ATPase-like" evidence="1">
    <location>
        <begin position="18"/>
        <end position="149"/>
    </location>
</feature>
<dbReference type="GeneID" id="97122967"/>
<proteinExistence type="predicted"/>
<organism evidence="2 3">
    <name type="scientific">Anaerobutyricum hallii</name>
    <dbReference type="NCBI Taxonomy" id="39488"/>
    <lineage>
        <taxon>Bacteria</taxon>
        <taxon>Bacillati</taxon>
        <taxon>Bacillota</taxon>
        <taxon>Clostridia</taxon>
        <taxon>Lachnospirales</taxon>
        <taxon>Lachnospiraceae</taxon>
        <taxon>Anaerobutyricum</taxon>
    </lineage>
</organism>
<dbReference type="Pfam" id="PF09820">
    <property type="entry name" value="AAA-ATPase_like"/>
    <property type="match status" value="1"/>
</dbReference>
<dbReference type="PANTHER" id="PTHR34825:SF1">
    <property type="entry name" value="AAA-ATPASE-LIKE DOMAIN-CONTAINING PROTEIN"/>
    <property type="match status" value="1"/>
</dbReference>
<protein>
    <submittedName>
        <fullName evidence="2">Predicted AAA-ATPase</fullName>
    </submittedName>
</protein>
<dbReference type="InterPro" id="IPR018631">
    <property type="entry name" value="AAA-ATPase-like_dom"/>
</dbReference>
<evidence type="ECO:0000259" key="1">
    <source>
        <dbReference type="Pfam" id="PF09820"/>
    </source>
</evidence>
<sequence length="153" mass="17798">MGIYLNPGDTSFQGSLRSKIYVDKSGLIAKTNDVICTEQKYVCVSRPRRFGKSMAANMLAAYYDTAEDTSELFDNLFIQNCPSYQKHKNKYDVIKINMQEFLSATHDIDEMLAILQKRVIKELKLKYPDYVDNEYLVFVMQDIFMHTNHPFVI</sequence>